<dbReference type="InterPro" id="IPR005184">
    <property type="entry name" value="DUF306_Meta_HslJ"/>
</dbReference>
<dbReference type="InterPro" id="IPR038670">
    <property type="entry name" value="HslJ-like_sf"/>
</dbReference>
<dbReference type="Pfam" id="PF03724">
    <property type="entry name" value="META"/>
    <property type="match status" value="1"/>
</dbReference>
<dbReference type="Gene3D" id="2.40.128.270">
    <property type="match status" value="1"/>
</dbReference>
<dbReference type="OrthoDB" id="120729at2"/>
<dbReference type="AlphaFoldDB" id="A0A6C1KKX2"/>
<proteinExistence type="predicted"/>
<dbReference type="EMBL" id="VAUP01000004">
    <property type="protein sequence ID" value="TLX44815.1"/>
    <property type="molecule type" value="Genomic_DNA"/>
</dbReference>
<gene>
    <name evidence="2" type="ORF">FBQ73_01840</name>
</gene>
<feature type="domain" description="DUF306" evidence="1">
    <location>
        <begin position="53"/>
        <end position="156"/>
    </location>
</feature>
<name>A0A6C1KKX2_XANAU</name>
<dbReference type="PANTHER" id="PTHR35535">
    <property type="entry name" value="HEAT SHOCK PROTEIN HSLJ"/>
    <property type="match status" value="1"/>
</dbReference>
<dbReference type="InterPro" id="IPR053147">
    <property type="entry name" value="Hsp_HslJ-like"/>
</dbReference>
<accession>A0A6C1KKX2</accession>
<evidence type="ECO:0000313" key="2">
    <source>
        <dbReference type="EMBL" id="TLX44815.1"/>
    </source>
</evidence>
<comment type="caution">
    <text evidence="2">The sequence shown here is derived from an EMBL/GenBank/DDBJ whole genome shotgun (WGS) entry which is preliminary data.</text>
</comment>
<organism evidence="2 3">
    <name type="scientific">Xanthobacter autotrophicus</name>
    <dbReference type="NCBI Taxonomy" id="280"/>
    <lineage>
        <taxon>Bacteria</taxon>
        <taxon>Pseudomonadati</taxon>
        <taxon>Pseudomonadota</taxon>
        <taxon>Alphaproteobacteria</taxon>
        <taxon>Hyphomicrobiales</taxon>
        <taxon>Xanthobacteraceae</taxon>
        <taxon>Xanthobacter</taxon>
    </lineage>
</organism>
<evidence type="ECO:0000313" key="3">
    <source>
        <dbReference type="Proteomes" id="UP000305131"/>
    </source>
</evidence>
<evidence type="ECO:0000259" key="1">
    <source>
        <dbReference type="Pfam" id="PF03724"/>
    </source>
</evidence>
<dbReference type="PANTHER" id="PTHR35535:SF1">
    <property type="entry name" value="HEAT SHOCK PROTEIN HSLJ"/>
    <property type="match status" value="1"/>
</dbReference>
<protein>
    <submittedName>
        <fullName evidence="2">META domain-containing protein</fullName>
    </submittedName>
</protein>
<sequence length="159" mass="16525">MAMGTSMGTPAGSSALLSRSLLSRRRMLGAGLLLTALWGAPAMAQDMPLTPVGAWLAEDIGGGGVLDRIQTTLVLGADGAVSGSGGCNSYSGKAKLSGASLRFGGLSSSRMACTPAVMAQEQKFLLALERTLAWRIDPLKRKLILIDLTGTELVRFSTR</sequence>
<dbReference type="Proteomes" id="UP000305131">
    <property type="component" value="Unassembled WGS sequence"/>
</dbReference>
<reference evidence="2 3" key="1">
    <citation type="submission" date="2019-05" db="EMBL/GenBank/DDBJ databases">
        <authorList>
            <person name="Zhou X."/>
        </authorList>
    </citation>
    <scope>NUCLEOTIDE SEQUENCE [LARGE SCALE GENOMIC DNA]</scope>
    <source>
        <strain evidence="2 3">DSM 432</strain>
    </source>
</reference>